<evidence type="ECO:0000259" key="4">
    <source>
        <dbReference type="Pfam" id="PF00535"/>
    </source>
</evidence>
<name>A0A5M9I1A9_9FIRM</name>
<dbReference type="SUPFAM" id="SSF53448">
    <property type="entry name" value="Nucleotide-diphospho-sugar transferases"/>
    <property type="match status" value="1"/>
</dbReference>
<evidence type="ECO:0000256" key="2">
    <source>
        <dbReference type="ARBA" id="ARBA00022679"/>
    </source>
</evidence>
<evidence type="ECO:0000313" key="5">
    <source>
        <dbReference type="EMBL" id="KAA8501042.1"/>
    </source>
</evidence>
<keyword evidence="1" id="KW-0328">Glycosyltransferase</keyword>
<gene>
    <name evidence="5" type="ORF">FNY66_10605</name>
</gene>
<dbReference type="PANTHER" id="PTHR22916:SF51">
    <property type="entry name" value="GLYCOSYLTRANSFERASE EPSH-RELATED"/>
    <property type="match status" value="1"/>
</dbReference>
<dbReference type="CDD" id="cd00761">
    <property type="entry name" value="Glyco_tranf_GTA_type"/>
    <property type="match status" value="1"/>
</dbReference>
<dbReference type="GO" id="GO:0016757">
    <property type="term" value="F:glycosyltransferase activity"/>
    <property type="evidence" value="ECO:0007669"/>
    <property type="project" value="UniProtKB-KW"/>
</dbReference>
<evidence type="ECO:0000256" key="1">
    <source>
        <dbReference type="ARBA" id="ARBA00022676"/>
    </source>
</evidence>
<feature type="domain" description="Glycosyltransferase 2-like" evidence="4">
    <location>
        <begin position="6"/>
        <end position="148"/>
    </location>
</feature>
<keyword evidence="6" id="KW-1185">Reference proteome</keyword>
<dbReference type="OrthoDB" id="1640114at2"/>
<sequence>MEKKLSVIIPVYNVEKYLPECLDSVVDQSLQEIELICVNDGSRDGSRNILSEYAEKDNRITILDKPNGGLSSARNAGLAVAEGRYVLFLDSDDRLSSKDVLDCLYQKAEKEALDQLFFDAAPFFESEDVKKKNSNYIDYYKRKKNYTDTLTGKELFCALQSNWDFKPSACMQILRRSFLRKHELKFYENIIHEDEVFTLECITLAQRSAYINLQGYMRRVRENSIMTVSQKSKGIYGYYSGTQILLDFAQKYIDINDQPFVHFYFQRVGVMMELAARLFYKETEEEKNQIIGGFEEESNFKFAVDMQAWQQMVSLKERAKKIKEYSIQIKAQQEKIEDLETEINKLSESFNKERESLKKELNENKRKLDQIKQSYSFRVGKTVTWVPRKLKKILKKSSD</sequence>
<dbReference type="PANTHER" id="PTHR22916">
    <property type="entry name" value="GLYCOSYLTRANSFERASE"/>
    <property type="match status" value="1"/>
</dbReference>
<dbReference type="AlphaFoldDB" id="A0A5M9I1A9"/>
<dbReference type="InterPro" id="IPR029044">
    <property type="entry name" value="Nucleotide-diphossugar_trans"/>
</dbReference>
<dbReference type="Pfam" id="PF00535">
    <property type="entry name" value="Glycos_transf_2"/>
    <property type="match status" value="1"/>
</dbReference>
<dbReference type="InterPro" id="IPR001173">
    <property type="entry name" value="Glyco_trans_2-like"/>
</dbReference>
<feature type="coiled-coil region" evidence="3">
    <location>
        <begin position="315"/>
        <end position="374"/>
    </location>
</feature>
<evidence type="ECO:0000313" key="6">
    <source>
        <dbReference type="Proteomes" id="UP000322025"/>
    </source>
</evidence>
<keyword evidence="2 5" id="KW-0808">Transferase</keyword>
<protein>
    <submittedName>
        <fullName evidence="5">Glycosyltransferase</fullName>
    </submittedName>
</protein>
<dbReference type="Proteomes" id="UP000322025">
    <property type="component" value="Unassembled WGS sequence"/>
</dbReference>
<proteinExistence type="predicted"/>
<accession>A0A5M9I1A9</accession>
<evidence type="ECO:0000256" key="3">
    <source>
        <dbReference type="SAM" id="Coils"/>
    </source>
</evidence>
<organism evidence="5 6">
    <name type="scientific">Mediterraneibacter catenae</name>
    <dbReference type="NCBI Taxonomy" id="2594882"/>
    <lineage>
        <taxon>Bacteria</taxon>
        <taxon>Bacillati</taxon>
        <taxon>Bacillota</taxon>
        <taxon>Clostridia</taxon>
        <taxon>Lachnospirales</taxon>
        <taxon>Lachnospiraceae</taxon>
        <taxon>Mediterraneibacter</taxon>
    </lineage>
</organism>
<keyword evidence="3" id="KW-0175">Coiled coil</keyword>
<comment type="caution">
    <text evidence="5">The sequence shown here is derived from an EMBL/GenBank/DDBJ whole genome shotgun (WGS) entry which is preliminary data.</text>
</comment>
<dbReference type="EMBL" id="VMSO01000013">
    <property type="protein sequence ID" value="KAA8501042.1"/>
    <property type="molecule type" value="Genomic_DNA"/>
</dbReference>
<dbReference type="RefSeq" id="WP_087151508.1">
    <property type="nucleotide sequence ID" value="NZ_VMSO01000013.1"/>
</dbReference>
<dbReference type="Gene3D" id="3.90.550.10">
    <property type="entry name" value="Spore Coat Polysaccharide Biosynthesis Protein SpsA, Chain A"/>
    <property type="match status" value="1"/>
</dbReference>
<reference evidence="5 6" key="1">
    <citation type="submission" date="2019-07" db="EMBL/GenBank/DDBJ databases">
        <authorList>
            <person name="Wongkuna S."/>
            <person name="Scaria J."/>
        </authorList>
    </citation>
    <scope>NUCLEOTIDE SEQUENCE [LARGE SCALE GENOMIC DNA]</scope>
    <source>
        <strain evidence="5 6">SW178</strain>
    </source>
</reference>